<evidence type="ECO:0000256" key="3">
    <source>
        <dbReference type="PROSITE-ProRule" id="PRU00087"/>
    </source>
</evidence>
<dbReference type="SMART" id="SM00557">
    <property type="entry name" value="IG_FLMN"/>
    <property type="match status" value="1"/>
</dbReference>
<evidence type="ECO:0000313" key="5">
    <source>
        <dbReference type="EMBL" id="GCB82216.1"/>
    </source>
</evidence>
<dbReference type="PROSITE" id="PS50194">
    <property type="entry name" value="FILAMIN_REPEAT"/>
    <property type="match status" value="1"/>
</dbReference>
<dbReference type="Proteomes" id="UP000288216">
    <property type="component" value="Unassembled WGS sequence"/>
</dbReference>
<proteinExistence type="inferred from homology"/>
<dbReference type="STRING" id="75743.A0A401QA23"/>
<evidence type="ECO:0000313" key="6">
    <source>
        <dbReference type="Proteomes" id="UP000288216"/>
    </source>
</evidence>
<dbReference type="Pfam" id="PF00630">
    <property type="entry name" value="Filamin"/>
    <property type="match status" value="1"/>
</dbReference>
<comment type="caution">
    <text evidence="5">The sequence shown here is derived from an EMBL/GenBank/DDBJ whole genome shotgun (WGS) entry which is preliminary data.</text>
</comment>
<dbReference type="PANTHER" id="PTHR38537">
    <property type="entry name" value="JITTERBUG, ISOFORM N"/>
    <property type="match status" value="1"/>
</dbReference>
<dbReference type="InterPro" id="IPR013783">
    <property type="entry name" value="Ig-like_fold"/>
</dbReference>
<dbReference type="AlphaFoldDB" id="A0A401QA23"/>
<gene>
    <name evidence="5" type="ORF">scyTo_0023065</name>
</gene>
<evidence type="ECO:0000256" key="4">
    <source>
        <dbReference type="SAM" id="MobiDB-lite"/>
    </source>
</evidence>
<dbReference type="InterPro" id="IPR001298">
    <property type="entry name" value="Filamin/ABP280_rpt"/>
</dbReference>
<evidence type="ECO:0000256" key="1">
    <source>
        <dbReference type="ARBA" id="ARBA00009238"/>
    </source>
</evidence>
<evidence type="ECO:0000256" key="2">
    <source>
        <dbReference type="ARBA" id="ARBA00022737"/>
    </source>
</evidence>
<accession>A0A401QA23</accession>
<reference evidence="5 6" key="1">
    <citation type="journal article" date="2018" name="Nat. Ecol. Evol.">
        <title>Shark genomes provide insights into elasmobranch evolution and the origin of vertebrates.</title>
        <authorList>
            <person name="Hara Y"/>
            <person name="Yamaguchi K"/>
            <person name="Onimaru K"/>
            <person name="Kadota M"/>
            <person name="Koyanagi M"/>
            <person name="Keeley SD"/>
            <person name="Tatsumi K"/>
            <person name="Tanaka K"/>
            <person name="Motone F"/>
            <person name="Kageyama Y"/>
            <person name="Nozu R"/>
            <person name="Adachi N"/>
            <person name="Nishimura O"/>
            <person name="Nakagawa R"/>
            <person name="Tanegashima C"/>
            <person name="Kiyatake I"/>
            <person name="Matsumoto R"/>
            <person name="Murakumo K"/>
            <person name="Nishida K"/>
            <person name="Terakita A"/>
            <person name="Kuratani S"/>
            <person name="Sato K"/>
            <person name="Hyodo S Kuraku.S."/>
        </authorList>
    </citation>
    <scope>NUCLEOTIDE SEQUENCE [LARGE SCALE GENOMIC DNA]</scope>
</reference>
<sequence>MFVVYPPHRPQVLQTQLEYLLQGQEKIRSSSEFTEQALSQGSETEVLLVKKQMSETLNELAGQDFPLQPQENDHLDLRVETDGVRKSIQNLGVLITTSAIAQQTVATGEGLRHALIGQPTTVTVTTKDKDGELVKTGNAILQAEITAPDGTYTEGEIVDNRNGTYELLYTLKTEGDFTLSVTLYNQPVKGSPYRVRATKPSDAAHSPDDVKRRVKSPSSGHIRQKAVRRPASMYSTGKKKDNPIEDELIIRI</sequence>
<dbReference type="OrthoDB" id="264520at2759"/>
<dbReference type="EMBL" id="BFAA01025927">
    <property type="protein sequence ID" value="GCB82216.1"/>
    <property type="molecule type" value="Genomic_DNA"/>
</dbReference>
<dbReference type="Gene3D" id="2.60.40.10">
    <property type="entry name" value="Immunoglobulins"/>
    <property type="match status" value="1"/>
</dbReference>
<name>A0A401QA23_SCYTO</name>
<organism evidence="5 6">
    <name type="scientific">Scyliorhinus torazame</name>
    <name type="common">Cloudy catshark</name>
    <name type="synonym">Catulus torazame</name>
    <dbReference type="NCBI Taxonomy" id="75743"/>
    <lineage>
        <taxon>Eukaryota</taxon>
        <taxon>Metazoa</taxon>
        <taxon>Chordata</taxon>
        <taxon>Craniata</taxon>
        <taxon>Vertebrata</taxon>
        <taxon>Chondrichthyes</taxon>
        <taxon>Elasmobranchii</taxon>
        <taxon>Galeomorphii</taxon>
        <taxon>Galeoidea</taxon>
        <taxon>Carcharhiniformes</taxon>
        <taxon>Scyliorhinidae</taxon>
        <taxon>Scyliorhinus</taxon>
    </lineage>
</organism>
<comment type="similarity">
    <text evidence="1">Belongs to the filamin family.</text>
</comment>
<keyword evidence="2" id="KW-0677">Repeat</keyword>
<dbReference type="GO" id="GO:0030036">
    <property type="term" value="P:actin cytoskeleton organization"/>
    <property type="evidence" value="ECO:0007669"/>
    <property type="project" value="InterPro"/>
</dbReference>
<dbReference type="InterPro" id="IPR044801">
    <property type="entry name" value="Filamin"/>
</dbReference>
<dbReference type="PANTHER" id="PTHR38537:SF8">
    <property type="entry name" value="FILAMIN-A"/>
    <property type="match status" value="1"/>
</dbReference>
<keyword evidence="6" id="KW-1185">Reference proteome</keyword>
<feature type="repeat" description="Filamin" evidence="3">
    <location>
        <begin position="96"/>
        <end position="197"/>
    </location>
</feature>
<dbReference type="InterPro" id="IPR014756">
    <property type="entry name" value="Ig_E-set"/>
</dbReference>
<protein>
    <submittedName>
        <fullName evidence="5">Uncharacterized protein</fullName>
    </submittedName>
</protein>
<dbReference type="GO" id="GO:0051015">
    <property type="term" value="F:actin filament binding"/>
    <property type="evidence" value="ECO:0007669"/>
    <property type="project" value="InterPro"/>
</dbReference>
<feature type="region of interest" description="Disordered" evidence="4">
    <location>
        <begin position="193"/>
        <end position="240"/>
    </location>
</feature>
<dbReference type="InterPro" id="IPR017868">
    <property type="entry name" value="Filamin/ABP280_repeat-like"/>
</dbReference>
<dbReference type="SUPFAM" id="SSF81296">
    <property type="entry name" value="E set domains"/>
    <property type="match status" value="1"/>
</dbReference>
<feature type="non-terminal residue" evidence="5">
    <location>
        <position position="252"/>
    </location>
</feature>